<organism evidence="3 4">
    <name type="scientific">Lusitaniella coriacea LEGE 07157</name>
    <dbReference type="NCBI Taxonomy" id="945747"/>
    <lineage>
        <taxon>Bacteria</taxon>
        <taxon>Bacillati</taxon>
        <taxon>Cyanobacteriota</taxon>
        <taxon>Cyanophyceae</taxon>
        <taxon>Spirulinales</taxon>
        <taxon>Lusitaniellaceae</taxon>
        <taxon>Lusitaniella</taxon>
    </lineage>
</organism>
<dbReference type="Proteomes" id="UP000654482">
    <property type="component" value="Unassembled WGS sequence"/>
</dbReference>
<feature type="domain" description="GH3 C-terminal" evidence="2">
    <location>
        <begin position="428"/>
        <end position="540"/>
    </location>
</feature>
<name>A0A8J7AVY6_9CYAN</name>
<keyword evidence="4" id="KW-1185">Reference proteome</keyword>
<dbReference type="GO" id="GO:0016881">
    <property type="term" value="F:acid-amino acid ligase activity"/>
    <property type="evidence" value="ECO:0007669"/>
    <property type="project" value="TreeGrafter"/>
</dbReference>
<comment type="caution">
    <text evidence="3">The sequence shown here is derived from an EMBL/GenBank/DDBJ whole genome shotgun (WGS) entry which is preliminary data.</text>
</comment>
<dbReference type="Pfam" id="PF23571">
    <property type="entry name" value="GH3_M"/>
    <property type="match status" value="1"/>
</dbReference>
<reference evidence="3" key="1">
    <citation type="submission" date="2020-10" db="EMBL/GenBank/DDBJ databases">
        <authorList>
            <person name="Castelo-Branco R."/>
            <person name="Eusebio N."/>
            <person name="Adriana R."/>
            <person name="Vieira A."/>
            <person name="Brugerolle De Fraissinette N."/>
            <person name="Rezende De Castro R."/>
            <person name="Schneider M.P."/>
            <person name="Vasconcelos V."/>
            <person name="Leao P.N."/>
        </authorList>
    </citation>
    <scope>NUCLEOTIDE SEQUENCE</scope>
    <source>
        <strain evidence="3">LEGE 07157</strain>
    </source>
</reference>
<dbReference type="Pfam" id="PF23572">
    <property type="entry name" value="GH3_C"/>
    <property type="match status" value="1"/>
</dbReference>
<evidence type="ECO:0000259" key="2">
    <source>
        <dbReference type="Pfam" id="PF23572"/>
    </source>
</evidence>
<dbReference type="PANTHER" id="PTHR31901:SF9">
    <property type="entry name" value="GH3 DOMAIN-CONTAINING PROTEIN"/>
    <property type="match status" value="1"/>
</dbReference>
<accession>A0A8J7AVY6</accession>
<protein>
    <submittedName>
        <fullName evidence="3">GH3 auxin-responsive promoter family protein</fullName>
    </submittedName>
</protein>
<sequence length="556" mass="63523">MPNLLSALAFIAEQAQSNFVNKTQHSFEVQEKFLFKLLRAYQRTELGCQYGLKHIKNIEQFQKQIPVLPYSAYKPYVERIAAGEQNILTPDPVIYLNRTSGSTGKQKLIPITRRFQNILGWANLTSIGFLSQALRKQGKQFAPGLAINAITKPELTSGGIQYGSAGPGVLRMGTFFYKHLLVHSYDTFKPQDTLARSYIGLLFSLFNSPQSIGGNFPMVILQICNILEQYGENLISDLETGRIAPWLKLEPELRVRLEAQLSPAPIRAAKLQEILRSEGRLTPILAWPNLAFYATARGGTSDFYLERFPEYFGNIPGFGMVFATAEGTFGIYPDFNTDGSILAIETGFFEFIPSDQWGEEHPKTLLAQDVKPGEYYRILVTNYSGFYRYDIGDIFEVLGFYEQVPLLVFRYRRGGLLSSAMEKTTEYHATQVMQILQQKFNILLEDFCITLSENEFPARYLVNIELASDYHLQYPYAFIESFDNVLKEIHTYYDVKRKISIPPPCLRIMKSGSFDKIRQRQIKKGIPVYQLKFPHISEDRDFMAGLEFEKEIQLIA</sequence>
<proteinExistence type="predicted"/>
<evidence type="ECO:0000313" key="4">
    <source>
        <dbReference type="Proteomes" id="UP000654482"/>
    </source>
</evidence>
<dbReference type="PANTHER" id="PTHR31901">
    <property type="entry name" value="GH3 DOMAIN-CONTAINING PROTEIN"/>
    <property type="match status" value="1"/>
</dbReference>
<dbReference type="InterPro" id="IPR055377">
    <property type="entry name" value="GH3_M"/>
</dbReference>
<evidence type="ECO:0000313" key="3">
    <source>
        <dbReference type="EMBL" id="MBE9114282.1"/>
    </source>
</evidence>
<dbReference type="GO" id="GO:0005737">
    <property type="term" value="C:cytoplasm"/>
    <property type="evidence" value="ECO:0007669"/>
    <property type="project" value="TreeGrafter"/>
</dbReference>
<feature type="domain" description="GH3 middle" evidence="1">
    <location>
        <begin position="341"/>
        <end position="412"/>
    </location>
</feature>
<dbReference type="RefSeq" id="WP_194027376.1">
    <property type="nucleotide sequence ID" value="NZ_JADEWZ010000001.1"/>
</dbReference>
<dbReference type="EMBL" id="JADEWZ010000001">
    <property type="protein sequence ID" value="MBE9114282.1"/>
    <property type="molecule type" value="Genomic_DNA"/>
</dbReference>
<dbReference type="AlphaFoldDB" id="A0A8J7AVY6"/>
<gene>
    <name evidence="3" type="ORF">IQ249_00075</name>
</gene>
<evidence type="ECO:0000259" key="1">
    <source>
        <dbReference type="Pfam" id="PF23571"/>
    </source>
</evidence>
<dbReference type="InterPro" id="IPR055378">
    <property type="entry name" value="GH3_C"/>
</dbReference>
<dbReference type="InterPro" id="IPR004993">
    <property type="entry name" value="GH3"/>
</dbReference>
<dbReference type="Pfam" id="PF03321">
    <property type="entry name" value="GH3"/>
    <property type="match status" value="1"/>
</dbReference>